<gene>
    <name evidence="1" type="ORF">LCGC14_0207880</name>
</gene>
<evidence type="ECO:0000313" key="1">
    <source>
        <dbReference type="EMBL" id="KKN92297.1"/>
    </source>
</evidence>
<protein>
    <submittedName>
        <fullName evidence="1">Uncharacterized protein</fullName>
    </submittedName>
</protein>
<proteinExistence type="predicted"/>
<name>A0A0F9UXS7_9ZZZZ</name>
<reference evidence="1" key="1">
    <citation type="journal article" date="2015" name="Nature">
        <title>Complex archaea that bridge the gap between prokaryotes and eukaryotes.</title>
        <authorList>
            <person name="Spang A."/>
            <person name="Saw J.H."/>
            <person name="Jorgensen S.L."/>
            <person name="Zaremba-Niedzwiedzka K."/>
            <person name="Martijn J."/>
            <person name="Lind A.E."/>
            <person name="van Eijk R."/>
            <person name="Schleper C."/>
            <person name="Guy L."/>
            <person name="Ettema T.J."/>
        </authorList>
    </citation>
    <scope>NUCLEOTIDE SEQUENCE</scope>
</reference>
<comment type="caution">
    <text evidence="1">The sequence shown here is derived from an EMBL/GenBank/DDBJ whole genome shotgun (WGS) entry which is preliminary data.</text>
</comment>
<organism evidence="1">
    <name type="scientific">marine sediment metagenome</name>
    <dbReference type="NCBI Taxonomy" id="412755"/>
    <lineage>
        <taxon>unclassified sequences</taxon>
        <taxon>metagenomes</taxon>
        <taxon>ecological metagenomes</taxon>
    </lineage>
</organism>
<accession>A0A0F9UXS7</accession>
<dbReference type="AlphaFoldDB" id="A0A0F9UXS7"/>
<sequence>MTDKEKYKAIRTCLLGVIACFKSRVNGCDDVGCINDHHPSCLRYVTDVLALTDKEE</sequence>
<dbReference type="EMBL" id="LAZR01000095">
    <property type="protein sequence ID" value="KKN92297.1"/>
    <property type="molecule type" value="Genomic_DNA"/>
</dbReference>